<keyword evidence="8 15" id="KW-1133">Transmembrane helix</keyword>
<dbReference type="GO" id="GO:0016597">
    <property type="term" value="F:amino acid binding"/>
    <property type="evidence" value="ECO:0007669"/>
    <property type="project" value="UniProtKB-ARBA"/>
</dbReference>
<dbReference type="Gene3D" id="1.10.287.950">
    <property type="entry name" value="Methyl-accepting chemotaxis protein"/>
    <property type="match status" value="1"/>
</dbReference>
<sequence>MNLSLRQKLIAATLSAVVLMAVALTILAANQLSTQTNAAIVARAHNVSYAAVEGIKSWVDIRKSIASAFNGFADKQDKVPYLQQARIAGGFDDIFFGTPAGEMYRSHPERNRADYDPRTRPWYQDAQAANKQIITEAYQDAITNALLVTIAEPVKQHGSLMGIVGADVLIDQLIDDVISLNVGRNASAMLIDLSNGTFLAHPNKGLLLEPVSTLGQGLNIQSIQQRAADNSILELTLNGTEKLMFFTNIPGTNWVFAIELDKATELAGHKTALTQLIITSVVILILVALVASWLMSFLVTDLARVSKALKEIASGEGDLTQRLEPRSNDEVGQLARNFNTFVSYMHETVMHLKDVSLALSEQAKDTAVHARVRSQRIQTQQDEINMVATAINEMAAATQEIANNADTTASNSSEAVGASNHGAGQVSQTQSSIENLAREVEVATGVIQELEIHGNSINTILSTIQDIAEQTNLLALNAAIEAARAGEQGRGFAVVADEVRVLSQRTHASTQEIQSTIETLQATTTKAVGIMDDSRKLADTSVDDANCAAASLTQIHAAVEQISDMAAQIATAAEEQASVTSEITRNTQGIRDVSDELAEEAQEAAQQAVELSDLSQKLEKEIGRFKI</sequence>
<comment type="subcellular location">
    <subcellularLocation>
        <location evidence="1">Cell inner membrane</location>
    </subcellularLocation>
    <subcellularLocation>
        <location evidence="2">Cell membrane</location>
        <topology evidence="2">Multi-pass membrane protein</topology>
    </subcellularLocation>
</comment>
<reference evidence="20" key="1">
    <citation type="submission" date="2016-10" db="EMBL/GenBank/DDBJ databases">
        <authorList>
            <person name="Varghese N."/>
            <person name="Submissions S."/>
        </authorList>
    </citation>
    <scope>NUCLEOTIDE SEQUENCE [LARGE SCALE GENOMIC DNA]</scope>
    <source>
        <strain evidence="20">CGMCC 1.7062</strain>
    </source>
</reference>
<dbReference type="GO" id="GO:0004888">
    <property type="term" value="F:transmembrane signaling receptor activity"/>
    <property type="evidence" value="ECO:0007669"/>
    <property type="project" value="InterPro"/>
</dbReference>
<dbReference type="PANTHER" id="PTHR32089">
    <property type="entry name" value="METHYL-ACCEPTING CHEMOTAXIS PROTEIN MCPB"/>
    <property type="match status" value="1"/>
</dbReference>
<keyword evidence="6" id="KW-0997">Cell inner membrane</keyword>
<dbReference type="OrthoDB" id="2489132at2"/>
<evidence type="ECO:0000256" key="5">
    <source>
        <dbReference type="ARBA" id="ARBA00022500"/>
    </source>
</evidence>
<dbReference type="GO" id="GO:0007165">
    <property type="term" value="P:signal transduction"/>
    <property type="evidence" value="ECO:0007669"/>
    <property type="project" value="UniProtKB-KW"/>
</dbReference>
<evidence type="ECO:0000313" key="20">
    <source>
        <dbReference type="Proteomes" id="UP000236721"/>
    </source>
</evidence>
<organism evidence="19 20">
    <name type="scientific">Vibrio hangzhouensis</name>
    <dbReference type="NCBI Taxonomy" id="462991"/>
    <lineage>
        <taxon>Bacteria</taxon>
        <taxon>Pseudomonadati</taxon>
        <taxon>Pseudomonadota</taxon>
        <taxon>Gammaproteobacteria</taxon>
        <taxon>Vibrionales</taxon>
        <taxon>Vibrionaceae</taxon>
        <taxon>Vibrio</taxon>
    </lineage>
</organism>
<dbReference type="InterPro" id="IPR004090">
    <property type="entry name" value="Chemotax_Me-accpt_rcpt"/>
</dbReference>
<dbReference type="PANTHER" id="PTHR32089:SF117">
    <property type="entry name" value="METHYL ACCEPTING SENSORY TRANSDUCER WITH CACHE_1 SMALL MOLECULE BINDING DOMAIN"/>
    <property type="match status" value="1"/>
</dbReference>
<evidence type="ECO:0000256" key="16">
    <source>
        <dbReference type="SAM" id="SignalP"/>
    </source>
</evidence>
<protein>
    <submittedName>
        <fullName evidence="19">Methyl-accepting chemotaxis sensory transducer with Cache sensor</fullName>
    </submittedName>
</protein>
<comment type="similarity">
    <text evidence="11">Belongs to the methyl-accepting chemotaxis (MCP) protein family.</text>
</comment>
<keyword evidence="9 15" id="KW-0472">Membrane</keyword>
<dbReference type="PRINTS" id="PR00260">
    <property type="entry name" value="CHEMTRNSDUCR"/>
</dbReference>
<dbReference type="GO" id="GO:0005886">
    <property type="term" value="C:plasma membrane"/>
    <property type="evidence" value="ECO:0007669"/>
    <property type="project" value="UniProtKB-SubCell"/>
</dbReference>
<dbReference type="InterPro" id="IPR003660">
    <property type="entry name" value="HAMP_dom"/>
</dbReference>
<feature type="domain" description="HAMP" evidence="18">
    <location>
        <begin position="296"/>
        <end position="350"/>
    </location>
</feature>
<keyword evidence="4" id="KW-0488">Methylation</keyword>
<dbReference type="SMART" id="SM00304">
    <property type="entry name" value="HAMP"/>
    <property type="match status" value="2"/>
</dbReference>
<feature type="coiled-coil region" evidence="13">
    <location>
        <begin position="594"/>
        <end position="621"/>
    </location>
</feature>
<evidence type="ECO:0000256" key="3">
    <source>
        <dbReference type="ARBA" id="ARBA00022475"/>
    </source>
</evidence>
<dbReference type="EMBL" id="FNVG01000024">
    <property type="protein sequence ID" value="SEG62364.1"/>
    <property type="molecule type" value="Genomic_DNA"/>
</dbReference>
<dbReference type="SMART" id="SM00283">
    <property type="entry name" value="MA"/>
    <property type="match status" value="1"/>
</dbReference>
<keyword evidence="5" id="KW-0145">Chemotaxis</keyword>
<evidence type="ECO:0000313" key="19">
    <source>
        <dbReference type="EMBL" id="SEG62364.1"/>
    </source>
</evidence>
<feature type="transmembrane region" description="Helical" evidence="15">
    <location>
        <begin position="276"/>
        <end position="300"/>
    </location>
</feature>
<dbReference type="CDD" id="cd12912">
    <property type="entry name" value="PDC2_MCP_like"/>
    <property type="match status" value="1"/>
</dbReference>
<dbReference type="FunFam" id="3.30.450.20:FF:000048">
    <property type="entry name" value="Methyl-accepting chemotaxis protein"/>
    <property type="match status" value="1"/>
</dbReference>
<evidence type="ECO:0000256" key="8">
    <source>
        <dbReference type="ARBA" id="ARBA00022989"/>
    </source>
</evidence>
<dbReference type="GO" id="GO:0043200">
    <property type="term" value="P:response to amino acid"/>
    <property type="evidence" value="ECO:0007669"/>
    <property type="project" value="UniProtKB-ARBA"/>
</dbReference>
<dbReference type="Pfam" id="PF00015">
    <property type="entry name" value="MCPsignal"/>
    <property type="match status" value="1"/>
</dbReference>
<keyword evidence="13" id="KW-0175">Coiled coil</keyword>
<proteinExistence type="inferred from homology"/>
<evidence type="ECO:0000256" key="11">
    <source>
        <dbReference type="ARBA" id="ARBA00029447"/>
    </source>
</evidence>
<dbReference type="PROSITE" id="PS50111">
    <property type="entry name" value="CHEMOTAXIS_TRANSDUC_2"/>
    <property type="match status" value="1"/>
</dbReference>
<gene>
    <name evidence="19" type="ORF">SAMN04488244_12420</name>
</gene>
<dbReference type="Pfam" id="PF02743">
    <property type="entry name" value="dCache_1"/>
    <property type="match status" value="1"/>
</dbReference>
<evidence type="ECO:0000256" key="1">
    <source>
        <dbReference type="ARBA" id="ARBA00004533"/>
    </source>
</evidence>
<feature type="region of interest" description="Disordered" evidence="14">
    <location>
        <begin position="406"/>
        <end position="430"/>
    </location>
</feature>
<dbReference type="SUPFAM" id="SSF58104">
    <property type="entry name" value="Methyl-accepting chemotaxis protein (MCP) signaling domain"/>
    <property type="match status" value="1"/>
</dbReference>
<keyword evidence="20" id="KW-1185">Reference proteome</keyword>
<evidence type="ECO:0000256" key="14">
    <source>
        <dbReference type="SAM" id="MobiDB-lite"/>
    </source>
</evidence>
<dbReference type="CDD" id="cd12913">
    <property type="entry name" value="PDC1_MCP_like"/>
    <property type="match status" value="1"/>
</dbReference>
<evidence type="ECO:0000256" key="13">
    <source>
        <dbReference type="SAM" id="Coils"/>
    </source>
</evidence>
<dbReference type="PROSITE" id="PS50885">
    <property type="entry name" value="HAMP"/>
    <property type="match status" value="1"/>
</dbReference>
<evidence type="ECO:0000256" key="10">
    <source>
        <dbReference type="ARBA" id="ARBA00023224"/>
    </source>
</evidence>
<dbReference type="Gene3D" id="3.30.450.20">
    <property type="entry name" value="PAS domain"/>
    <property type="match status" value="2"/>
</dbReference>
<keyword evidence="7 15" id="KW-0812">Transmembrane</keyword>
<evidence type="ECO:0000256" key="6">
    <source>
        <dbReference type="ARBA" id="ARBA00022519"/>
    </source>
</evidence>
<feature type="domain" description="Methyl-accepting transducer" evidence="17">
    <location>
        <begin position="355"/>
        <end position="591"/>
    </location>
</feature>
<dbReference type="InterPro" id="IPR033479">
    <property type="entry name" value="dCache_1"/>
</dbReference>
<feature type="chain" id="PRO_5009293922" evidence="16">
    <location>
        <begin position="29"/>
        <end position="627"/>
    </location>
</feature>
<dbReference type="Proteomes" id="UP000236721">
    <property type="component" value="Unassembled WGS sequence"/>
</dbReference>
<evidence type="ECO:0000256" key="2">
    <source>
        <dbReference type="ARBA" id="ARBA00004651"/>
    </source>
</evidence>
<dbReference type="InterPro" id="IPR004089">
    <property type="entry name" value="MCPsignal_dom"/>
</dbReference>
<feature type="signal peptide" evidence="16">
    <location>
        <begin position="1"/>
        <end position="28"/>
    </location>
</feature>
<dbReference type="AlphaFoldDB" id="A0A1H6BNW1"/>
<keyword evidence="16" id="KW-0732">Signal</keyword>
<dbReference type="SUPFAM" id="SSF103190">
    <property type="entry name" value="Sensory domain-like"/>
    <property type="match status" value="1"/>
</dbReference>
<evidence type="ECO:0000256" key="7">
    <source>
        <dbReference type="ARBA" id="ARBA00022692"/>
    </source>
</evidence>
<evidence type="ECO:0000256" key="9">
    <source>
        <dbReference type="ARBA" id="ARBA00023136"/>
    </source>
</evidence>
<evidence type="ECO:0000259" key="18">
    <source>
        <dbReference type="PROSITE" id="PS50885"/>
    </source>
</evidence>
<dbReference type="CDD" id="cd06225">
    <property type="entry name" value="HAMP"/>
    <property type="match status" value="1"/>
</dbReference>
<dbReference type="Pfam" id="PF00672">
    <property type="entry name" value="HAMP"/>
    <property type="match status" value="1"/>
</dbReference>
<name>A0A1H6BNW1_9VIBR</name>
<evidence type="ECO:0000256" key="12">
    <source>
        <dbReference type="PROSITE-ProRule" id="PRU00284"/>
    </source>
</evidence>
<dbReference type="InterPro" id="IPR029151">
    <property type="entry name" value="Sensor-like_sf"/>
</dbReference>
<keyword evidence="3" id="KW-1003">Cell membrane</keyword>
<accession>A0A1H6BNW1</accession>
<evidence type="ECO:0000259" key="17">
    <source>
        <dbReference type="PROSITE" id="PS50111"/>
    </source>
</evidence>
<dbReference type="CDD" id="cd11386">
    <property type="entry name" value="MCP_signal"/>
    <property type="match status" value="1"/>
</dbReference>
<dbReference type="GO" id="GO:0006935">
    <property type="term" value="P:chemotaxis"/>
    <property type="evidence" value="ECO:0007669"/>
    <property type="project" value="UniProtKB-KW"/>
</dbReference>
<keyword evidence="10 12" id="KW-0807">Transducer</keyword>
<evidence type="ECO:0000256" key="15">
    <source>
        <dbReference type="SAM" id="Phobius"/>
    </source>
</evidence>
<evidence type="ECO:0000256" key="4">
    <source>
        <dbReference type="ARBA" id="ARBA00022481"/>
    </source>
</evidence>
<dbReference type="FunFam" id="1.10.287.950:FF:000001">
    <property type="entry name" value="Methyl-accepting chemotaxis sensory transducer"/>
    <property type="match status" value="1"/>
</dbReference>